<sequence>MNQTTTPAVYFGNKPISASRRYRFVKRTRSQGSVPSTAGKHREPRSHRRSCGTSTSENESDYEPSFEQMQREYAARRREKRRWPETSSSESGSEYSSSDTEPEGPKRLWWPKTPCYDTPANREAWAKMAAEGR</sequence>
<name>A0A6G7NP55_9VIRU</name>
<protein>
    <submittedName>
        <fullName evidence="2">ORF3</fullName>
    </submittedName>
</protein>
<feature type="compositionally biased region" description="Basic residues" evidence="1">
    <location>
        <begin position="20"/>
        <end position="29"/>
    </location>
</feature>
<proteinExistence type="predicted"/>
<evidence type="ECO:0000313" key="2">
    <source>
        <dbReference type="EMBL" id="QIJ55534.1"/>
    </source>
</evidence>
<reference evidence="2" key="1">
    <citation type="submission" date="2020-01" db="EMBL/GenBank/DDBJ databases">
        <title>Novel DNA viruses discovered in Iberian hares (Lepus granatensis).</title>
        <authorList>
            <person name="Agueda-Pinto A."/>
            <person name="Kraberger S."/>
            <person name="Lund M.C."/>
            <person name="Gortazar C."/>
            <person name="McFadden G."/>
            <person name="Esteves P.J."/>
            <person name="Varsani A."/>
        </authorList>
    </citation>
    <scope>NUCLEOTIDE SEQUENCE</scope>
    <source>
        <strain evidence="2">Lag10_EL_Anello1</strain>
    </source>
</reference>
<evidence type="ECO:0000256" key="1">
    <source>
        <dbReference type="SAM" id="MobiDB-lite"/>
    </source>
</evidence>
<dbReference type="EMBL" id="MN994857">
    <property type="protein sequence ID" value="QIJ55534.1"/>
    <property type="molecule type" value="Genomic_DNA"/>
</dbReference>
<feature type="compositionally biased region" description="Low complexity" evidence="1">
    <location>
        <begin position="85"/>
        <end position="99"/>
    </location>
</feature>
<accession>A0A6G7NP55</accession>
<feature type="region of interest" description="Disordered" evidence="1">
    <location>
        <begin position="1"/>
        <end position="113"/>
    </location>
</feature>
<organism evidence="2">
    <name type="scientific">Lepus torque teno virus 1</name>
    <dbReference type="NCBI Taxonomy" id="2716318"/>
    <lineage>
        <taxon>Viruses</taxon>
        <taxon>Monodnaviria</taxon>
        <taxon>Shotokuvirae</taxon>
        <taxon>Commensaviricota</taxon>
        <taxon>Cardeaviricetes</taxon>
        <taxon>Sanitavirales</taxon>
        <taxon>Anelloviridae</taxon>
        <taxon>Aleptorquevirus</taxon>
        <taxon>Aleptorquevirus lepor1</taxon>
    </lineage>
</organism>